<reference evidence="2" key="1">
    <citation type="submission" date="2018-11" db="EMBL/GenBank/DDBJ databases">
        <authorList>
            <consortium name="Pathogen Informatics"/>
        </authorList>
    </citation>
    <scope>NUCLEOTIDE SEQUENCE [LARGE SCALE GENOMIC DNA]</scope>
</reference>
<sequence length="154" mass="17580">MTYIKRKRVILYISHYLSQRQKSSLPYKAQLISTRRPYFHFLIAFSVAIQCFPHFQIISPALFLHVPLVCIYVLLFTGVSSPWEMSYGIGFLMSFYPLSCPIIIVVFVKDYRNFILSLLRMGKPSVNPVSAAVHGGEPPGSTHLNHVVSHSYTK</sequence>
<keyword evidence="1" id="KW-0812">Transmembrane</keyword>
<proteinExistence type="predicted"/>
<evidence type="ECO:0000256" key="1">
    <source>
        <dbReference type="SAM" id="Phobius"/>
    </source>
</evidence>
<gene>
    <name evidence="2" type="ORF">HPBE_LOCUS12446</name>
</gene>
<dbReference type="OrthoDB" id="5876506at2759"/>
<dbReference type="Pfam" id="PF10326">
    <property type="entry name" value="7TM_GPCR_Str"/>
    <property type="match status" value="1"/>
</dbReference>
<accession>A0A3P8A6W3</accession>
<feature type="transmembrane region" description="Helical" evidence="1">
    <location>
        <begin position="87"/>
        <end position="108"/>
    </location>
</feature>
<evidence type="ECO:0000313" key="2">
    <source>
        <dbReference type="EMBL" id="VDO92204.1"/>
    </source>
</evidence>
<organism evidence="2">
    <name type="scientific">Heligmosomoides polygyrus</name>
    <name type="common">Parasitic roundworm</name>
    <dbReference type="NCBI Taxonomy" id="6339"/>
    <lineage>
        <taxon>Eukaryota</taxon>
        <taxon>Metazoa</taxon>
        <taxon>Ecdysozoa</taxon>
        <taxon>Nematoda</taxon>
        <taxon>Chromadorea</taxon>
        <taxon>Rhabditida</taxon>
        <taxon>Rhabditina</taxon>
        <taxon>Rhabditomorpha</taxon>
        <taxon>Strongyloidea</taxon>
        <taxon>Heligmosomidae</taxon>
        <taxon>Heligmosomoides</taxon>
    </lineage>
</organism>
<name>A0A3P8A6W3_HELPZ</name>
<dbReference type="InterPro" id="IPR019428">
    <property type="entry name" value="7TM_GPCR_serpentine_rcpt_Str"/>
</dbReference>
<dbReference type="EMBL" id="UZAH01027504">
    <property type="protein sequence ID" value="VDO92204.1"/>
    <property type="molecule type" value="Genomic_DNA"/>
</dbReference>
<keyword evidence="1" id="KW-0472">Membrane</keyword>
<dbReference type="AlphaFoldDB" id="A0A3P8A6W3"/>
<feature type="transmembrane region" description="Helical" evidence="1">
    <location>
        <begin position="62"/>
        <end position="81"/>
    </location>
</feature>
<protein>
    <submittedName>
        <fullName evidence="2">Uncharacterized protein</fullName>
    </submittedName>
</protein>
<keyword evidence="1" id="KW-1133">Transmembrane helix</keyword>